<gene>
    <name evidence="1" type="ORF">CRP01_09285</name>
</gene>
<proteinExistence type="predicted"/>
<protein>
    <submittedName>
        <fullName evidence="1">Uncharacterized protein</fullName>
    </submittedName>
</protein>
<evidence type="ECO:0000313" key="1">
    <source>
        <dbReference type="EMBL" id="PHN06872.1"/>
    </source>
</evidence>
<dbReference type="AlphaFoldDB" id="A0A2D0NEF3"/>
<keyword evidence="2" id="KW-1185">Reference proteome</keyword>
<reference evidence="1 2" key="1">
    <citation type="submission" date="2017-10" db="EMBL/GenBank/DDBJ databases">
        <title>The draft genome sequence of Lewinella nigricans NBRC 102662.</title>
        <authorList>
            <person name="Wang K."/>
        </authorList>
    </citation>
    <scope>NUCLEOTIDE SEQUENCE [LARGE SCALE GENOMIC DNA]</scope>
    <source>
        <strain evidence="1 2">NBRC 102662</strain>
    </source>
</reference>
<comment type="caution">
    <text evidence="1">The sequence shown here is derived from an EMBL/GenBank/DDBJ whole genome shotgun (WGS) entry which is preliminary data.</text>
</comment>
<organism evidence="1 2">
    <name type="scientific">Flavilitoribacter nigricans (strain ATCC 23147 / DSM 23189 / NBRC 102662 / NCIMB 1420 / SS-2)</name>
    <name type="common">Lewinella nigricans</name>
    <dbReference type="NCBI Taxonomy" id="1122177"/>
    <lineage>
        <taxon>Bacteria</taxon>
        <taxon>Pseudomonadati</taxon>
        <taxon>Bacteroidota</taxon>
        <taxon>Saprospiria</taxon>
        <taxon>Saprospirales</taxon>
        <taxon>Lewinellaceae</taxon>
        <taxon>Flavilitoribacter</taxon>
    </lineage>
</organism>
<dbReference type="Proteomes" id="UP000223913">
    <property type="component" value="Unassembled WGS sequence"/>
</dbReference>
<accession>A0A2D0NEF3</accession>
<name>A0A2D0NEF3_FLAN2</name>
<evidence type="ECO:0000313" key="2">
    <source>
        <dbReference type="Proteomes" id="UP000223913"/>
    </source>
</evidence>
<dbReference type="EMBL" id="PDUD01000015">
    <property type="protein sequence ID" value="PHN06872.1"/>
    <property type="molecule type" value="Genomic_DNA"/>
</dbReference>
<sequence length="833" mass="89345">MRSASGTDWTLGDQNYRLFFDGDLTTVTSVSSLLPGAFYGPAVIDQNLKIAGQGQEAFSPLNDIDDNLGFLDFNITQTDKSNPGAAQLITTASFTQVAEICVDVDPAVINDENGTTCLAFYHSRPETAGSLTTQYTVVSENDTPNNVIASTGAGYDDLTEADGQAACLGAFCAAGTNSWNIRFNLADVDCFANTACYNLELQSSSGSDWALGDQNYRIFFDGDLSTVTSVTSLLPGAFYGPATIDQNVKVSGQGQEAASPLDDIDDNLGFLDFSIVQSDKTNPAAAQQIITADFVAVAEICVSVEPEVINNVDGNTCLAFYHSRPATAGSVTEQYTVVSENDVPNNTVSAAGLNYDDLTAADGNGACLGAACVQSWDIQLTQSLVNCADKTACYTLELQSASGMDWALGDQNYRFFFDADIMTVTSVTSLLDGAYYGAANIDQNLAVSGQGQEAFSPLDDIDDNLGFLDFSIVQTDKSNPAAAQQILTSGFTGVAEICVSFVPEVLTDETGTNCLTFYHSRPATAGAFTGQYTVISENNGPNSTNLTSGATYNDVVDDCLDAACPDCLEIDLRVYLEGSLIIPQTGLYQVPMRTDLNSSKLLPGQYSENAFSGNIYTPALGTPGQAYNISPWNYSGNEGTFFDSEAMSANADAGYPATVTDWILVSLRSNPTDGSEILCQRAALLHQDGSVQFVDEDYCCELDPGQPYYIVVEHRNHLIIMSAESIPVINGFLTYDFTDKQSYLNDPFNSGVFVRQKEVVPGVFAMIAGNGEQSSPDNEDTDITAADFAKWLLNGPETRTYNLVDYNMDGEVSALDYELWETNSPLFTSVLRD</sequence>